<dbReference type="AlphaFoldDB" id="Q9KDG9"/>
<evidence type="ECO:0000256" key="5">
    <source>
        <dbReference type="SAM" id="SignalP"/>
    </source>
</evidence>
<evidence type="ECO:0000313" key="7">
    <source>
        <dbReference type="Proteomes" id="UP000001258"/>
    </source>
</evidence>
<keyword evidence="3 5" id="KW-0732">Signal</keyword>
<sequence length="440" mass="48007">MKKLKKRFVLGTATLVMSVMLAACGGSDPTDEPAEPTEPGDETEEEATADDEVVTITYARGYDQTGGNEKLIEAFMEKHPNIKVEFQEMPADTGAQHSAYVTAFSAQSSEIDVFDVDVIWPAEFAQANYALELDRFIERDGIDMNQYFPGTVQAGNVGGIQYAMPKFTDAGLLYYRSDIVETPPSTWDELLEMAEDLQGEEGTKFGYLMQAAQYEGMVVNATEFIAAYGGAVIDENGEVVINSPEAIKGLEKMKEIVQSDVVPSDITNFMETETANSFIQGNAVFARNWPYMQALSDGDESNVSGNVEFSLLPAGDAGNAAGLGGWMVMINRYSENVDAAWELVKFMTGPEGQKITAIHGGNAPTIEALYSDDEVLEASPLFANEEFVETLQNAVPRPVSPIYPEISDIMQVEISKLLAGELTAEEAVQNMEEKMNEAIN</sequence>
<dbReference type="GO" id="GO:0042956">
    <property type="term" value="P:maltodextrin transmembrane transport"/>
    <property type="evidence" value="ECO:0007669"/>
    <property type="project" value="TreeGrafter"/>
</dbReference>
<protein>
    <submittedName>
        <fullName evidence="6">BH1244 protein</fullName>
    </submittedName>
</protein>
<feature type="chain" id="PRO_5039307634" evidence="5">
    <location>
        <begin position="23"/>
        <end position="440"/>
    </location>
</feature>
<dbReference type="PANTHER" id="PTHR30061:SF50">
    <property type="entry name" value="MALTOSE_MALTODEXTRIN-BINDING PERIPLASMIC PROTEIN"/>
    <property type="match status" value="1"/>
</dbReference>
<evidence type="ECO:0000256" key="4">
    <source>
        <dbReference type="SAM" id="MobiDB-lite"/>
    </source>
</evidence>
<dbReference type="KEGG" id="bha:BH1244"/>
<dbReference type="InterPro" id="IPR006059">
    <property type="entry name" value="SBP"/>
</dbReference>
<dbReference type="Pfam" id="PF01547">
    <property type="entry name" value="SBP_bac_1"/>
    <property type="match status" value="1"/>
</dbReference>
<dbReference type="Gene3D" id="3.40.190.10">
    <property type="entry name" value="Periplasmic binding protein-like II"/>
    <property type="match status" value="2"/>
</dbReference>
<feature type="region of interest" description="Disordered" evidence="4">
    <location>
        <begin position="24"/>
        <end position="51"/>
    </location>
</feature>
<dbReference type="GO" id="GO:0015768">
    <property type="term" value="P:maltose transport"/>
    <property type="evidence" value="ECO:0007669"/>
    <property type="project" value="TreeGrafter"/>
</dbReference>
<proteinExistence type="inferred from homology"/>
<keyword evidence="7" id="KW-1185">Reference proteome</keyword>
<dbReference type="CDD" id="cd14750">
    <property type="entry name" value="PBP2_TMBP"/>
    <property type="match status" value="1"/>
</dbReference>
<feature type="signal peptide" evidence="5">
    <location>
        <begin position="1"/>
        <end position="22"/>
    </location>
</feature>
<dbReference type="EMBL" id="BA000004">
    <property type="protein sequence ID" value="BAB04963.1"/>
    <property type="molecule type" value="Genomic_DNA"/>
</dbReference>
<evidence type="ECO:0000256" key="1">
    <source>
        <dbReference type="ARBA" id="ARBA00008520"/>
    </source>
</evidence>
<dbReference type="HOGENOM" id="CLU_031285_9_1_9"/>
<evidence type="ECO:0000313" key="6">
    <source>
        <dbReference type="EMBL" id="BAB04963.1"/>
    </source>
</evidence>
<keyword evidence="2" id="KW-0813">Transport</keyword>
<dbReference type="PROSITE" id="PS51257">
    <property type="entry name" value="PROKAR_LIPOPROTEIN"/>
    <property type="match status" value="1"/>
</dbReference>
<gene>
    <name evidence="6" type="ordered locus">BH1244</name>
</gene>
<comment type="similarity">
    <text evidence="1">Belongs to the bacterial solute-binding protein 1 family.</text>
</comment>
<organism evidence="6 7">
    <name type="scientific">Halalkalibacterium halodurans (strain ATCC BAA-125 / DSM 18197 / FERM 7344 / JCM 9153 / C-125)</name>
    <name type="common">Bacillus halodurans</name>
    <dbReference type="NCBI Taxonomy" id="272558"/>
    <lineage>
        <taxon>Bacteria</taxon>
        <taxon>Bacillati</taxon>
        <taxon>Bacillota</taxon>
        <taxon>Bacilli</taxon>
        <taxon>Bacillales</taxon>
        <taxon>Bacillaceae</taxon>
        <taxon>Halalkalibacterium (ex Joshi et al. 2022)</taxon>
    </lineage>
</organism>
<dbReference type="GO" id="GO:0055052">
    <property type="term" value="C:ATP-binding cassette (ABC) transporter complex, substrate-binding subunit-containing"/>
    <property type="evidence" value="ECO:0007669"/>
    <property type="project" value="TreeGrafter"/>
</dbReference>
<evidence type="ECO:0000256" key="3">
    <source>
        <dbReference type="ARBA" id="ARBA00022729"/>
    </source>
</evidence>
<dbReference type="eggNOG" id="COG1653">
    <property type="taxonomic scope" value="Bacteria"/>
</dbReference>
<dbReference type="STRING" id="272558.gene:10727138"/>
<evidence type="ECO:0000256" key="2">
    <source>
        <dbReference type="ARBA" id="ARBA00022448"/>
    </source>
</evidence>
<accession>Q9KDG9</accession>
<reference evidence="6 7" key="1">
    <citation type="journal article" date="2000" name="Nucleic Acids Res.">
        <title>Complete genome sequence of the alkaliphilic bacterium Bacillus halodurans and genomic sequence comparison with Bacillus subtilis.</title>
        <authorList>
            <person name="Takami H."/>
            <person name="Nakasone K."/>
            <person name="Takaki Y."/>
            <person name="Maeno G."/>
            <person name="Sasaki R."/>
            <person name="Masui N."/>
            <person name="Fuji F."/>
            <person name="Hirama C."/>
            <person name="Nakamura Y."/>
            <person name="Ogasawara N."/>
            <person name="Kuhara S."/>
            <person name="Horikoshi K."/>
        </authorList>
    </citation>
    <scope>NUCLEOTIDE SEQUENCE [LARGE SCALE GENOMIC DNA]</scope>
    <source>
        <strain evidence="7">ATCC BAA-125 / DSM 18197 / FERM 7344 / JCM 9153 / C-125</strain>
    </source>
</reference>
<name>Q9KDG9_HALH5</name>
<dbReference type="Proteomes" id="UP000001258">
    <property type="component" value="Chromosome"/>
</dbReference>
<dbReference type="SUPFAM" id="SSF53850">
    <property type="entry name" value="Periplasmic binding protein-like II"/>
    <property type="match status" value="1"/>
</dbReference>
<dbReference type="PANTHER" id="PTHR30061">
    <property type="entry name" value="MALTOSE-BINDING PERIPLASMIC PROTEIN"/>
    <property type="match status" value="1"/>
</dbReference>
<dbReference type="PIR" id="D83805">
    <property type="entry name" value="D83805"/>
</dbReference>
<feature type="compositionally biased region" description="Acidic residues" evidence="4">
    <location>
        <begin position="29"/>
        <end position="51"/>
    </location>
</feature>
<dbReference type="GO" id="GO:1901982">
    <property type="term" value="F:maltose binding"/>
    <property type="evidence" value="ECO:0007669"/>
    <property type="project" value="TreeGrafter"/>
</dbReference>